<reference evidence="2" key="1">
    <citation type="submission" date="2015-06" db="EMBL/GenBank/DDBJ databases">
        <authorList>
            <person name="Joergensen T."/>
        </authorList>
    </citation>
    <scope>NUCLEOTIDE SEQUENCE</scope>
    <source>
        <plasmid evidence="2">pRGFK0779</plasmid>
    </source>
</reference>
<evidence type="ECO:0000313" key="2">
    <source>
        <dbReference type="EMBL" id="CRY95809.1"/>
    </source>
</evidence>
<dbReference type="Pfam" id="PF13481">
    <property type="entry name" value="AAA_25"/>
    <property type="match status" value="1"/>
</dbReference>
<feature type="region of interest" description="Disordered" evidence="1">
    <location>
        <begin position="353"/>
        <end position="372"/>
    </location>
</feature>
<sequence>MGKYWRQIKKHWHKKPFLKESKNILCRLFRVNARRIAMSKESAEDKNYTLKNKEKETYAIDIIKDLGELVDRSYEDIDFLKPGFVHGTVGAIVAAGGVGKTFFALQTAIEIAGGMPACYVTETGEIQKKELKAGGVLYMYAEDPEVMIGQRVQSIFNIYKTANAVKEHQKLARKNLKLWPLIGKSPDILNKELVSAIEKAASRLFTEKKIELRLIIFDTLRRFSFADENDGGQMAKVLSTFESLCLKLGCSCLFLHHTSKAAAITGQTSLQQAARGSSVLTDNIRYQEFLAPMTPDEASQYGIVGENGIIGEDNRQWYVRWGVSKQNYGRPVRDMWLQKSNTGVLIPIELEKKTKQSTKKSSSSRSFKDEDF</sequence>
<proteinExistence type="predicted"/>
<organism evidence="2">
    <name type="scientific">uncultured prokaryote</name>
    <dbReference type="NCBI Taxonomy" id="198431"/>
    <lineage>
        <taxon>unclassified sequences</taxon>
        <taxon>environmental samples</taxon>
    </lineage>
</organism>
<dbReference type="InterPro" id="IPR027417">
    <property type="entry name" value="P-loop_NTPase"/>
</dbReference>
<dbReference type="InterPro" id="IPR038724">
    <property type="entry name" value="RepA"/>
</dbReference>
<keyword evidence="2" id="KW-0614">Plasmid</keyword>
<dbReference type="EMBL" id="LN853388">
    <property type="protein sequence ID" value="CRY95809.1"/>
    <property type="molecule type" value="Genomic_DNA"/>
</dbReference>
<dbReference type="CDD" id="cd01125">
    <property type="entry name" value="RepA_RSF1010_like"/>
    <property type="match status" value="1"/>
</dbReference>
<dbReference type="Gene3D" id="3.40.50.300">
    <property type="entry name" value="P-loop containing nucleotide triphosphate hydrolases"/>
    <property type="match status" value="1"/>
</dbReference>
<evidence type="ECO:0000256" key="1">
    <source>
        <dbReference type="SAM" id="MobiDB-lite"/>
    </source>
</evidence>
<dbReference type="SUPFAM" id="SSF52540">
    <property type="entry name" value="P-loop containing nucleoside triphosphate hydrolases"/>
    <property type="match status" value="1"/>
</dbReference>
<name>A0A0H5Q345_9ZZZZ</name>
<dbReference type="AlphaFoldDB" id="A0A0H5Q345"/>
<protein>
    <submittedName>
        <fullName evidence="2">Uncharacterized protein</fullName>
    </submittedName>
</protein>
<reference evidence="2" key="2">
    <citation type="submission" date="2015-07" db="EMBL/GenBank/DDBJ databases">
        <title>Plasmids, circular viruses and viroids from rat gut.</title>
        <authorList>
            <person name="Jorgensen T.J."/>
            <person name="Hansen M.A."/>
            <person name="Xu Z."/>
            <person name="Tabak M.A."/>
            <person name="Sorensen S.J."/>
            <person name="Hansen L.H."/>
        </authorList>
    </citation>
    <scope>NUCLEOTIDE SEQUENCE</scope>
    <source>
        <plasmid evidence="2">pRGFK0779</plasmid>
    </source>
</reference>
<accession>A0A0H5Q345</accession>
<geneLocation type="plasmid" evidence="2">
    <name>pRGFK0779</name>
</geneLocation>